<keyword evidence="1" id="KW-0472">Membrane</keyword>
<gene>
    <name evidence="2" type="ordered locus">Tpau_0150</name>
</gene>
<keyword evidence="1" id="KW-1133">Transmembrane helix</keyword>
<reference evidence="2 3" key="2">
    <citation type="journal article" date="2011" name="Stand. Genomic Sci.">
        <title>Complete genome sequence of Tsukamurella paurometabola type strain (no. 33).</title>
        <authorList>
            <person name="Munk A.C."/>
            <person name="Lapidus A."/>
            <person name="Lucas S."/>
            <person name="Nolan M."/>
            <person name="Tice H."/>
            <person name="Cheng J.F."/>
            <person name="Del Rio T.G."/>
            <person name="Goodwin L."/>
            <person name="Pitluck S."/>
            <person name="Liolios K."/>
            <person name="Huntemann M."/>
            <person name="Ivanova N."/>
            <person name="Mavromatis K."/>
            <person name="Mikhailova N."/>
            <person name="Pati A."/>
            <person name="Chen A."/>
            <person name="Palaniappan K."/>
            <person name="Tapia R."/>
            <person name="Han C."/>
            <person name="Land M."/>
            <person name="Hauser L."/>
            <person name="Chang Y.J."/>
            <person name="Jeffries C.D."/>
            <person name="Brettin T."/>
            <person name="Yasawong M."/>
            <person name="Brambilla E.M."/>
            <person name="Rohde M."/>
            <person name="Sikorski J."/>
            <person name="Goker M."/>
            <person name="Detter J.C."/>
            <person name="Woyke T."/>
            <person name="Bristow J."/>
            <person name="Eisen J.A."/>
            <person name="Markowitz V."/>
            <person name="Hugenholtz P."/>
            <person name="Kyrpides N.C."/>
            <person name="Klenk H.P."/>
        </authorList>
    </citation>
    <scope>NUCLEOTIDE SEQUENCE [LARGE SCALE GENOMIC DNA]</scope>
    <source>
        <strain evidence="3">ATCC 8368 / DSM 20162 / CCUG 35730 / CIP 100753 / JCM 10117 / KCTC 9821 / NBRC 16120 / NCIMB 702349 / NCTC 13040</strain>
    </source>
</reference>
<dbReference type="HOGENOM" id="CLU_2107952_0_0_11"/>
<keyword evidence="3" id="KW-1185">Reference proteome</keyword>
<evidence type="ECO:0000313" key="2">
    <source>
        <dbReference type="EMBL" id="ADG76804.1"/>
    </source>
</evidence>
<evidence type="ECO:0008006" key="4">
    <source>
        <dbReference type="Google" id="ProtNLM"/>
    </source>
</evidence>
<protein>
    <recommendedName>
        <fullName evidence="4">Transmembrane protein</fullName>
    </recommendedName>
</protein>
<feature type="transmembrane region" description="Helical" evidence="1">
    <location>
        <begin position="20"/>
        <end position="42"/>
    </location>
</feature>
<dbReference type="Proteomes" id="UP000001213">
    <property type="component" value="Chromosome"/>
</dbReference>
<evidence type="ECO:0000313" key="3">
    <source>
        <dbReference type="Proteomes" id="UP000001213"/>
    </source>
</evidence>
<dbReference type="EMBL" id="CP001966">
    <property type="protein sequence ID" value="ADG76804.1"/>
    <property type="molecule type" value="Genomic_DNA"/>
</dbReference>
<dbReference type="STRING" id="521096.Tpau_0150"/>
<accession>D5UQ36</accession>
<name>D5UQ36_TSUPD</name>
<evidence type="ECO:0000256" key="1">
    <source>
        <dbReference type="SAM" id="Phobius"/>
    </source>
</evidence>
<feature type="transmembrane region" description="Helical" evidence="1">
    <location>
        <begin position="87"/>
        <end position="111"/>
    </location>
</feature>
<organism evidence="2 3">
    <name type="scientific">Tsukamurella paurometabola (strain ATCC 8368 / DSM 20162 / CCUG 35730 / CIP 100753 / JCM 10117 / KCTC 9821 / NBRC 16120 / NCIMB 702349 / NCTC 13040)</name>
    <name type="common">Corynebacterium paurometabolum</name>
    <dbReference type="NCBI Taxonomy" id="521096"/>
    <lineage>
        <taxon>Bacteria</taxon>
        <taxon>Bacillati</taxon>
        <taxon>Actinomycetota</taxon>
        <taxon>Actinomycetes</taxon>
        <taxon>Mycobacteriales</taxon>
        <taxon>Tsukamurellaceae</taxon>
        <taxon>Tsukamurella</taxon>
    </lineage>
</organism>
<dbReference type="KEGG" id="tpr:Tpau_0150"/>
<dbReference type="AlphaFoldDB" id="D5UQ36"/>
<proteinExistence type="predicted"/>
<reference evidence="3" key="1">
    <citation type="submission" date="2010-03" db="EMBL/GenBank/DDBJ databases">
        <title>The complete chromosome of Tsukamurella paurometabola DSM 20162.</title>
        <authorList>
            <consortium name="US DOE Joint Genome Institute (JGI-PGF)"/>
            <person name="Lucas S."/>
            <person name="Copeland A."/>
            <person name="Lapidus A."/>
            <person name="Glavina del Rio T."/>
            <person name="Dalin E."/>
            <person name="Tice H."/>
            <person name="Bruce D."/>
            <person name="Goodwin L."/>
            <person name="Pitluck S."/>
            <person name="Kyrpides N."/>
            <person name="Mavromatis K."/>
            <person name="Ivanova N."/>
            <person name="Mikhailova N."/>
            <person name="Munk A.C."/>
            <person name="Brettin T."/>
            <person name="Detter J.C."/>
            <person name="Tapia R."/>
            <person name="Han C."/>
            <person name="Larimer F."/>
            <person name="Land M."/>
            <person name="Hauser L."/>
            <person name="Markowitz V."/>
            <person name="Cheng J.-F."/>
            <person name="Hugenholtz P."/>
            <person name="Woyke T."/>
            <person name="Wu D."/>
            <person name="Jando M."/>
            <person name="Brambilla E."/>
            <person name="Klenk H.-P."/>
            <person name="Eisen J.A."/>
        </authorList>
    </citation>
    <scope>NUCLEOTIDE SEQUENCE [LARGE SCALE GENOMIC DNA]</scope>
    <source>
        <strain evidence="3">ATCC 8368 / DSM 20162 / CCUG 35730 / CIP 100753 / JCM 10117 / KCTC 9821 / NBRC 16120 / NCIMB 702349 / NCTC 13040</strain>
    </source>
</reference>
<feature type="transmembrane region" description="Helical" evidence="1">
    <location>
        <begin position="54"/>
        <end position="75"/>
    </location>
</feature>
<sequence>MHYPPGLAPARPSITRHRLWGLDLAIVITSVVGQILFWAALLTTIGRSDELPMGTILCAAAGIGLGAIAIGAWLVRSMLLLTNHTVSVWYVIAPITGIVGTAVGLAAAMAVMPPQ</sequence>
<keyword evidence="1" id="KW-0812">Transmembrane</keyword>